<sequence>MEKLSVPPVPGRTDCFSESSPSFFVVHFQINAKKVEVYDELFIFTARSDHMKLLPILACLFLAACLAVAGCVGDQQATPPDGKAVLALPGTEWELTAIAITSVNLVKGTTITLAFDEESLGGTAGCNLYFGSYTLDEYRISIEGIGSTLMYCGDPGVMEQEQLYLSLLSDVATVRIDGDTLTLFDADGVESLIFEKIPEKGPVASAIPGTAWELGTIGSRDGTASSVLSGTTITLVFDEEALSGSAGCNRYFGSFEANGNGIAIDGIGSTKMFCGDAGVMDQEQKYIATLGEVSSFEIGSETLTLFDEEGHARLIFHPKSTEITLESSRWMLESITESETVIRALPDRAVTAIFDNGSVGGSGGCNSYSAAYEVSENGLLKIEPPIQTLVYCMPEELMDQESRYFSLLPEMKAYEIEDDRLLLSSSDGEIVLSFLHILPA</sequence>
<feature type="domain" description="DUF306" evidence="1">
    <location>
        <begin position="324"/>
        <end position="434"/>
    </location>
</feature>
<keyword evidence="3" id="KW-1185">Reference proteome</keyword>
<accession>A0ABD4TGR8</accession>
<organism evidence="2 3">
    <name type="scientific">Methanocalculus taiwanensis</name>
    <dbReference type="NCBI Taxonomy" id="106207"/>
    <lineage>
        <taxon>Archaea</taxon>
        <taxon>Methanobacteriati</taxon>
        <taxon>Methanobacteriota</taxon>
        <taxon>Stenosarchaea group</taxon>
        <taxon>Methanomicrobia</taxon>
        <taxon>Methanomicrobiales</taxon>
        <taxon>Methanocalculaceae</taxon>
        <taxon>Methanocalculus</taxon>
    </lineage>
</organism>
<dbReference type="PANTHER" id="PTHR35535:SF1">
    <property type="entry name" value="HEAT SHOCK PROTEIN HSLJ"/>
    <property type="match status" value="1"/>
</dbReference>
<comment type="caution">
    <text evidence="2">The sequence shown here is derived from an EMBL/GenBank/DDBJ whole genome shotgun (WGS) entry which is preliminary data.</text>
</comment>
<evidence type="ECO:0000313" key="2">
    <source>
        <dbReference type="EMBL" id="MCQ1537482.1"/>
    </source>
</evidence>
<gene>
    <name evidence="2" type="ORF">FTO68_00535</name>
</gene>
<dbReference type="InterPro" id="IPR053147">
    <property type="entry name" value="Hsp_HslJ-like"/>
</dbReference>
<dbReference type="PANTHER" id="PTHR35535">
    <property type="entry name" value="HEAT SHOCK PROTEIN HSLJ"/>
    <property type="match status" value="1"/>
</dbReference>
<feature type="domain" description="DUF306" evidence="1">
    <location>
        <begin position="88"/>
        <end position="194"/>
    </location>
</feature>
<proteinExistence type="predicted"/>
<dbReference type="InterPro" id="IPR038670">
    <property type="entry name" value="HslJ-like_sf"/>
</dbReference>
<evidence type="ECO:0000313" key="3">
    <source>
        <dbReference type="Proteomes" id="UP001524383"/>
    </source>
</evidence>
<dbReference type="Proteomes" id="UP001524383">
    <property type="component" value="Unassembled WGS sequence"/>
</dbReference>
<dbReference type="InterPro" id="IPR005184">
    <property type="entry name" value="DUF306_Meta_HslJ"/>
</dbReference>
<evidence type="ECO:0000259" key="1">
    <source>
        <dbReference type="Pfam" id="PF03724"/>
    </source>
</evidence>
<dbReference type="AlphaFoldDB" id="A0ABD4TGR8"/>
<reference evidence="2 3" key="1">
    <citation type="submission" date="2019-08" db="EMBL/GenBank/DDBJ databases">
        <authorList>
            <person name="Chen S.-C."/>
            <person name="Lai M.-C."/>
            <person name="You Y.-T."/>
        </authorList>
    </citation>
    <scope>NUCLEOTIDE SEQUENCE [LARGE SCALE GENOMIC DNA]</scope>
    <source>
        <strain evidence="2 3">P2F9704a</strain>
    </source>
</reference>
<feature type="domain" description="DUF306" evidence="1">
    <location>
        <begin position="206"/>
        <end position="316"/>
    </location>
</feature>
<dbReference type="EMBL" id="VOTZ01000001">
    <property type="protein sequence ID" value="MCQ1537482.1"/>
    <property type="molecule type" value="Genomic_DNA"/>
</dbReference>
<dbReference type="Gene3D" id="2.40.128.270">
    <property type="match status" value="3"/>
</dbReference>
<dbReference type="Pfam" id="PF03724">
    <property type="entry name" value="META"/>
    <property type="match status" value="3"/>
</dbReference>
<name>A0ABD4TGR8_9EURY</name>
<protein>
    <submittedName>
        <fullName evidence="2">META domain-containing protein</fullName>
    </submittedName>
</protein>